<comment type="similarity">
    <text evidence="1 3">Belongs to the RNase T2 family.</text>
</comment>
<dbReference type="InterPro" id="IPR033130">
    <property type="entry name" value="RNase_T2_His_AS_2"/>
</dbReference>
<dbReference type="Gene3D" id="3.90.730.10">
    <property type="entry name" value="Ribonuclease T2-like"/>
    <property type="match status" value="1"/>
</dbReference>
<keyword evidence="2" id="KW-1015">Disulfide bond</keyword>
<proteinExistence type="inferred from homology"/>
<accession>A0ABM0MAJ6</accession>
<dbReference type="SUPFAM" id="SSF55895">
    <property type="entry name" value="Ribonuclease Rh-like"/>
    <property type="match status" value="1"/>
</dbReference>
<gene>
    <name evidence="5" type="primary">LOC102810247</name>
</gene>
<evidence type="ECO:0000313" key="4">
    <source>
        <dbReference type="Proteomes" id="UP000694865"/>
    </source>
</evidence>
<dbReference type="Pfam" id="PF00445">
    <property type="entry name" value="Ribonuclease_T2"/>
    <property type="match status" value="1"/>
</dbReference>
<evidence type="ECO:0000313" key="5">
    <source>
        <dbReference type="RefSeq" id="XP_006817037.1"/>
    </source>
</evidence>
<dbReference type="Proteomes" id="UP000694865">
    <property type="component" value="Unplaced"/>
</dbReference>
<dbReference type="RefSeq" id="XP_006817037.1">
    <property type="nucleotide sequence ID" value="XM_006816974.1"/>
</dbReference>
<dbReference type="InterPro" id="IPR036430">
    <property type="entry name" value="RNase_T2-like_sf"/>
</dbReference>
<name>A0ABM0MAJ6_SACKO</name>
<sequence length="363" mass="41867">MAVRQLLSPVGETPLFLNQEFENFHELKDAIRCFQAKTNFLLVKGNGKTVVAANRKVSDGRKEYPDKFVYASVMYTCKHFGQPRKEGRGIQNGNNSEVSGIIGFNNVMLLDDEWDHFVYAQQWPQTVCLDNDGQVNQTTKCSILQEVKTWVVHGLWPTRVKTEGPNCCGCNETSSGCHNCTRPFNFTLIQDLEPQLNEFWPNLLTKKHGTPYDFWKHEWEKHGTCGTSLDVINSQHKYFVMGLKLNQKFDILQAFLKHNIKPSLKVQYTYKSVMDALIDTFGHQPLLECYYSHTTNTSNLESIEFCVSKNFDIMTCPSRNNINRLYREETCWTKENITIPPLVYSNPIKVKKDITVKLLEELN</sequence>
<protein>
    <submittedName>
        <fullName evidence="5">Ribonuclease Oy-like</fullName>
    </submittedName>
</protein>
<dbReference type="PROSITE" id="PS00531">
    <property type="entry name" value="RNASE_T2_2"/>
    <property type="match status" value="1"/>
</dbReference>
<reference evidence="5" key="1">
    <citation type="submission" date="2025-08" db="UniProtKB">
        <authorList>
            <consortium name="RefSeq"/>
        </authorList>
    </citation>
    <scope>IDENTIFICATION</scope>
    <source>
        <tissue evidence="5">Testes</tissue>
    </source>
</reference>
<dbReference type="PANTHER" id="PTHR11240:SF22">
    <property type="entry name" value="RIBONUCLEASE T2"/>
    <property type="match status" value="1"/>
</dbReference>
<dbReference type="InterPro" id="IPR018188">
    <property type="entry name" value="RNase_T2_His_AS_1"/>
</dbReference>
<evidence type="ECO:0000256" key="2">
    <source>
        <dbReference type="ARBA" id="ARBA00023157"/>
    </source>
</evidence>
<keyword evidence="4" id="KW-1185">Reference proteome</keyword>
<dbReference type="InterPro" id="IPR033697">
    <property type="entry name" value="Ribonuclease_T2_eukaryotic"/>
</dbReference>
<dbReference type="GeneID" id="102810247"/>
<dbReference type="PROSITE" id="PS00530">
    <property type="entry name" value="RNASE_T2_1"/>
    <property type="match status" value="1"/>
</dbReference>
<evidence type="ECO:0000256" key="1">
    <source>
        <dbReference type="ARBA" id="ARBA00007469"/>
    </source>
</evidence>
<dbReference type="InterPro" id="IPR001568">
    <property type="entry name" value="RNase_T2-like"/>
</dbReference>
<dbReference type="PANTHER" id="PTHR11240">
    <property type="entry name" value="RIBONUCLEASE T2"/>
    <property type="match status" value="1"/>
</dbReference>
<organism evidence="4 5">
    <name type="scientific">Saccoglossus kowalevskii</name>
    <name type="common">Acorn worm</name>
    <dbReference type="NCBI Taxonomy" id="10224"/>
    <lineage>
        <taxon>Eukaryota</taxon>
        <taxon>Metazoa</taxon>
        <taxon>Hemichordata</taxon>
        <taxon>Enteropneusta</taxon>
        <taxon>Harrimaniidae</taxon>
        <taxon>Saccoglossus</taxon>
    </lineage>
</organism>
<dbReference type="CDD" id="cd01061">
    <property type="entry name" value="RNase_T2_euk"/>
    <property type="match status" value="1"/>
</dbReference>
<evidence type="ECO:0000256" key="3">
    <source>
        <dbReference type="RuleBase" id="RU004328"/>
    </source>
</evidence>